<dbReference type="PROSITE" id="PS51233">
    <property type="entry name" value="VWFD"/>
    <property type="match status" value="1"/>
</dbReference>
<name>A0A4W3IB76_CALMI</name>
<dbReference type="PANTHER" id="PTHR37860">
    <property type="entry name" value="AGAP008810-PA"/>
    <property type="match status" value="1"/>
</dbReference>
<dbReference type="AlphaFoldDB" id="A0A4W3IB76"/>
<dbReference type="Pfam" id="PF08742">
    <property type="entry name" value="C8"/>
    <property type="match status" value="1"/>
</dbReference>
<reference evidence="3" key="3">
    <citation type="journal article" date="2014" name="Nature">
        <title>Elephant shark genome provides unique insights into gnathostome evolution.</title>
        <authorList>
            <consortium name="International Elephant Shark Genome Sequencing Consortium"/>
            <person name="Venkatesh B."/>
            <person name="Lee A.P."/>
            <person name="Ravi V."/>
            <person name="Maurya A.K."/>
            <person name="Lian M.M."/>
            <person name="Swann J.B."/>
            <person name="Ohta Y."/>
            <person name="Flajnik M.F."/>
            <person name="Sutoh Y."/>
            <person name="Kasahara M."/>
            <person name="Hoon S."/>
            <person name="Gangu V."/>
            <person name="Roy S.W."/>
            <person name="Irimia M."/>
            <person name="Korzh V."/>
            <person name="Kondrychyn I."/>
            <person name="Lim Z.W."/>
            <person name="Tay B.H."/>
            <person name="Tohari S."/>
            <person name="Kong K.W."/>
            <person name="Ho S."/>
            <person name="Lorente-Galdos B."/>
            <person name="Quilez J."/>
            <person name="Marques-Bonet T."/>
            <person name="Raney B.J."/>
            <person name="Ingham P.W."/>
            <person name="Tay A."/>
            <person name="Hillier L.W."/>
            <person name="Minx P."/>
            <person name="Boehm T."/>
            <person name="Wilson R.K."/>
            <person name="Brenner S."/>
            <person name="Warren W.C."/>
        </authorList>
    </citation>
    <scope>NUCLEOTIDE SEQUENCE [LARGE SCALE GENOMIC DNA]</scope>
</reference>
<feature type="domain" description="VWFD" evidence="1">
    <location>
        <begin position="282"/>
        <end position="446"/>
    </location>
</feature>
<reference evidence="2" key="4">
    <citation type="submission" date="2025-08" db="UniProtKB">
        <authorList>
            <consortium name="Ensembl"/>
        </authorList>
    </citation>
    <scope>IDENTIFICATION</scope>
</reference>
<dbReference type="PANTHER" id="PTHR37860:SF2">
    <property type="entry name" value="VITELLOGENIN DOMAIN-CONTAINING PROTEIN"/>
    <property type="match status" value="1"/>
</dbReference>
<evidence type="ECO:0000313" key="2">
    <source>
        <dbReference type="Ensembl" id="ENSCMIP00000024223.1"/>
    </source>
</evidence>
<proteinExistence type="predicted"/>
<dbReference type="Proteomes" id="UP000314986">
    <property type="component" value="Unassembled WGS sequence"/>
</dbReference>
<dbReference type="OMA" id="WMETKIS"/>
<keyword evidence="3" id="KW-1185">Reference proteome</keyword>
<accession>A0A4W3IB76</accession>
<dbReference type="Ensembl" id="ENSCMIT00000024630.1">
    <property type="protein sequence ID" value="ENSCMIP00000024223.1"/>
    <property type="gene ID" value="ENSCMIG00000010764.1"/>
</dbReference>
<dbReference type="STRING" id="7868.ENSCMIP00000024223"/>
<reference evidence="3" key="1">
    <citation type="journal article" date="2006" name="Science">
        <title>Ancient noncoding elements conserved in the human genome.</title>
        <authorList>
            <person name="Venkatesh B."/>
            <person name="Kirkness E.F."/>
            <person name="Loh Y.H."/>
            <person name="Halpern A.L."/>
            <person name="Lee A.P."/>
            <person name="Johnson J."/>
            <person name="Dandona N."/>
            <person name="Viswanathan L.D."/>
            <person name="Tay A."/>
            <person name="Venter J.C."/>
            <person name="Strausberg R.L."/>
            <person name="Brenner S."/>
        </authorList>
    </citation>
    <scope>NUCLEOTIDE SEQUENCE [LARGE SCALE GENOMIC DNA]</scope>
</reference>
<protein>
    <recommendedName>
        <fullName evidence="1">VWFD domain-containing protein</fullName>
    </recommendedName>
</protein>
<dbReference type="SMART" id="SM00216">
    <property type="entry name" value="VWD"/>
    <property type="match status" value="1"/>
</dbReference>
<dbReference type="InParanoid" id="A0A4W3IB76"/>
<evidence type="ECO:0000313" key="3">
    <source>
        <dbReference type="Proteomes" id="UP000314986"/>
    </source>
</evidence>
<evidence type="ECO:0000259" key="1">
    <source>
        <dbReference type="PROSITE" id="PS51233"/>
    </source>
</evidence>
<reference evidence="2" key="5">
    <citation type="submission" date="2025-09" db="UniProtKB">
        <authorList>
            <consortium name="Ensembl"/>
        </authorList>
    </citation>
    <scope>IDENTIFICATION</scope>
</reference>
<dbReference type="InterPro" id="IPR014853">
    <property type="entry name" value="VWF/SSPO/ZAN-like_Cys-rich_dom"/>
</dbReference>
<sequence length="716" mass="81464">MVNQSGQSVLRITAQGCGEVITRAETKLSETVLHLKARMLEKVKDFDLHVWKFRKSVEEVEFLYEACGWALKVSRRTAEAIRNGGRTLQQLWRLSRARGLLLDLLPWYLAKLQDMLQQLQGELQKPVATLKGAYYDVTLKELDEEWRRKTEQYLEKVQSFVPNVVQETWLMHSVQSLLRTTKQTFDLVAQQLLKWMETKISRAISKIRKPLADLYKHSQGNCSVAVNVPWWHTGQEMFDLANITNYIVETKLIKTLRSLYDINPAAEYYRLKHRMMDSSFEHQALLIGDKHCMTFDGKVYDFASDCSFLLAKDFLRNTFTVTLNHESSGRNSLRVEMNRTVIDIYPGLKVEENCEPSDLPLLKNGVTVKRELNRVEVSNQNGVTVSCDTHHAVCSLTLAGWYHGVSAGLFGTNDNEVGNEFKLPDHSLTANLQEFAQKWQTDAQCRLVSREIKSCFDNAFQYICKSLFKDTYSPLRNCFRVVDPVPFYDMCLNDMCESSDLRPACNLAAAFVHLCNRNFVPLNIPSQCVTSGKEKMQQDGAMATEERMTLTSADVVFLMEEKDCNKPIAAELPALVHSLVEAFRNQGVTDVRFGLVGFGESGHDNEQPLDTVDGSNLTYSQQHLGIEMSHLLTFTRNESRNLSATVKLATQWPFRTGASKTAILLPCSSCHRHAEVPKHCPHPDCASPHVSELTLTLTVSEHKGVFIYLYIYIIYI</sequence>
<dbReference type="Pfam" id="PF00094">
    <property type="entry name" value="VWD"/>
    <property type="match status" value="1"/>
</dbReference>
<dbReference type="GeneTree" id="ENSGT00940000165494"/>
<reference evidence="3" key="2">
    <citation type="journal article" date="2007" name="PLoS Biol.">
        <title>Survey sequencing and comparative analysis of the elephant shark (Callorhinchus milii) genome.</title>
        <authorList>
            <person name="Venkatesh B."/>
            <person name="Kirkness E.F."/>
            <person name="Loh Y.H."/>
            <person name="Halpern A.L."/>
            <person name="Lee A.P."/>
            <person name="Johnson J."/>
            <person name="Dandona N."/>
            <person name="Viswanathan L.D."/>
            <person name="Tay A."/>
            <person name="Venter J.C."/>
            <person name="Strausberg R.L."/>
            <person name="Brenner S."/>
        </authorList>
    </citation>
    <scope>NUCLEOTIDE SEQUENCE [LARGE SCALE GENOMIC DNA]</scope>
</reference>
<dbReference type="InterPro" id="IPR001846">
    <property type="entry name" value="VWF_type-D"/>
</dbReference>
<organism evidence="2 3">
    <name type="scientific">Callorhinchus milii</name>
    <name type="common">Ghost shark</name>
    <dbReference type="NCBI Taxonomy" id="7868"/>
    <lineage>
        <taxon>Eukaryota</taxon>
        <taxon>Metazoa</taxon>
        <taxon>Chordata</taxon>
        <taxon>Craniata</taxon>
        <taxon>Vertebrata</taxon>
        <taxon>Chondrichthyes</taxon>
        <taxon>Holocephali</taxon>
        <taxon>Chimaeriformes</taxon>
        <taxon>Callorhinchidae</taxon>
        <taxon>Callorhinchus</taxon>
    </lineage>
</organism>